<dbReference type="AlphaFoldDB" id="G7DWZ5"/>
<dbReference type="EMBL" id="BABT02000054">
    <property type="protein sequence ID" value="GAA95092.1"/>
    <property type="molecule type" value="Genomic_DNA"/>
</dbReference>
<dbReference type="Proteomes" id="UP000009131">
    <property type="component" value="Unassembled WGS sequence"/>
</dbReference>
<comment type="caution">
    <text evidence="1">The sequence shown here is derived from an EMBL/GenBank/DDBJ whole genome shotgun (WGS) entry which is preliminary data.</text>
</comment>
<dbReference type="InParanoid" id="G7DWZ5"/>
<name>G7DWZ5_MIXOS</name>
<protein>
    <submittedName>
        <fullName evidence="1">Uncharacterized protein</fullName>
    </submittedName>
</protein>
<proteinExistence type="predicted"/>
<evidence type="ECO:0000313" key="1">
    <source>
        <dbReference type="EMBL" id="GAA95092.1"/>
    </source>
</evidence>
<keyword evidence="2" id="KW-1185">Reference proteome</keyword>
<dbReference type="PANTHER" id="PTHR35895">
    <property type="entry name" value="CHROMOSOME 16, WHOLE GENOME SHOTGUN SEQUENCE"/>
    <property type="match status" value="1"/>
</dbReference>
<sequence>MAALLRPIVNEIVARAVLDLNSITMSDPTDNGFTMTVAGKLSKTGPFPAGIKFNSSKAKSDDEIVMKMNWRGKTVANINRIDEKISLGVNRFAPTMFSLGPFKATFVDQKVGDEFIRSIMESGDVGKGRGGGIDLTLEGVIRVKSFGIKIPKVTMVKTVKLFGLNKLDGALQMSPSVSSKPSSKTNTLKVESFDIVEGTRNALICTAQIKLNNPQDLMSLNLGQLKMDVMIPSASSSKKGKLVDMGSLSMESALALKAGQENTISVKMTLDPMRIKKDGRKFVSDFINGLQPIVYAQAEDSKGWLPRVLGKYTIIASTPILSTLLVQSAAVDTSEDQDTGSADTHPASITLTLANPFSTAYTVTSFHGEATAFGIVIGKIDVAEDDTTVEGNGTEETPEYDIDIVREPKTLVKLLEAAAKAKRVSLSDVKDVLDRIAGRSSSTKSVSDKSRKQLQDVAKKCLGKLDCSFSVEVSESIGKYAMTVRLEQDKVPCTISTELINEILNEVIP</sequence>
<dbReference type="GO" id="GO:0000329">
    <property type="term" value="C:fungal-type vacuole membrane"/>
    <property type="evidence" value="ECO:0007669"/>
    <property type="project" value="InterPro"/>
</dbReference>
<dbReference type="InterPro" id="IPR046368">
    <property type="entry name" value="Tag1"/>
</dbReference>
<accession>G7DWZ5</accession>
<gene>
    <name evidence="1" type="primary">Mo01747</name>
    <name evidence="1" type="ORF">E5Q_01747</name>
</gene>
<reference evidence="1 2" key="2">
    <citation type="journal article" date="2012" name="Open Biol.">
        <title>Characteristics of nucleosomes and linker DNA regions on the genome of the basidiomycete Mixia osmundae revealed by mono- and dinucleosome mapping.</title>
        <authorList>
            <person name="Nishida H."/>
            <person name="Kondo S."/>
            <person name="Matsumoto T."/>
            <person name="Suzuki Y."/>
            <person name="Yoshikawa H."/>
            <person name="Taylor T.D."/>
            <person name="Sugiyama J."/>
        </authorList>
    </citation>
    <scope>NUCLEOTIDE SEQUENCE [LARGE SCALE GENOMIC DNA]</scope>
    <source>
        <strain evidence="2">CBS 9802 / IAM 14324 / JCM 22182 / KY 12970</strain>
    </source>
</reference>
<organism evidence="1 2">
    <name type="scientific">Mixia osmundae (strain CBS 9802 / IAM 14324 / JCM 22182 / KY 12970)</name>
    <dbReference type="NCBI Taxonomy" id="764103"/>
    <lineage>
        <taxon>Eukaryota</taxon>
        <taxon>Fungi</taxon>
        <taxon>Dikarya</taxon>
        <taxon>Basidiomycota</taxon>
        <taxon>Pucciniomycotina</taxon>
        <taxon>Mixiomycetes</taxon>
        <taxon>Mixiales</taxon>
        <taxon>Mixiaceae</taxon>
        <taxon>Mixia</taxon>
    </lineage>
</organism>
<dbReference type="HOGENOM" id="CLU_510058_0_0_1"/>
<evidence type="ECO:0000313" key="2">
    <source>
        <dbReference type="Proteomes" id="UP000009131"/>
    </source>
</evidence>
<dbReference type="PANTHER" id="PTHR35895:SF1">
    <property type="entry name" value="LIPID-BINDING SERUM GLYCOPROTEIN C-TERMINAL DOMAIN-CONTAINING PROTEIN"/>
    <property type="match status" value="1"/>
</dbReference>
<reference evidence="1 2" key="1">
    <citation type="journal article" date="2011" name="J. Gen. Appl. Microbiol.">
        <title>Draft genome sequencing of the enigmatic basidiomycete Mixia osmundae.</title>
        <authorList>
            <person name="Nishida H."/>
            <person name="Nagatsuka Y."/>
            <person name="Sugiyama J."/>
        </authorList>
    </citation>
    <scope>NUCLEOTIDE SEQUENCE [LARGE SCALE GENOMIC DNA]</scope>
    <source>
        <strain evidence="2">CBS 9802 / IAM 14324 / JCM 22182 / KY 12970</strain>
    </source>
</reference>